<accession>A0A1Q2KZR0</accession>
<proteinExistence type="predicted"/>
<evidence type="ECO:0008006" key="3">
    <source>
        <dbReference type="Google" id="ProtNLM"/>
    </source>
</evidence>
<keyword evidence="2" id="KW-1185">Reference proteome</keyword>
<dbReference type="KEGG" id="pmar:B0X71_11715"/>
<dbReference type="RefSeq" id="WP_077589577.1">
    <property type="nucleotide sequence ID" value="NZ_CP019640.1"/>
</dbReference>
<name>A0A1Q2KZR0_9BACL</name>
<gene>
    <name evidence="1" type="ORF">B0X71_11715</name>
</gene>
<evidence type="ECO:0000313" key="2">
    <source>
        <dbReference type="Proteomes" id="UP000188184"/>
    </source>
</evidence>
<evidence type="ECO:0000313" key="1">
    <source>
        <dbReference type="EMBL" id="AQQ53679.1"/>
    </source>
</evidence>
<reference evidence="1 2" key="1">
    <citation type="submission" date="2017-02" db="EMBL/GenBank/DDBJ databases">
        <title>The complete genomic sequence of a novel cold adapted crude oil-degrading bacterium Planococcus qaidamina Y42.</title>
        <authorList>
            <person name="Yang R."/>
        </authorList>
    </citation>
    <scope>NUCLEOTIDE SEQUENCE [LARGE SCALE GENOMIC DNA]</scope>
    <source>
        <strain evidence="1 2">Y42</strain>
    </source>
</reference>
<sequence length="119" mass="13971">MEEAYNKLIQYAEERGCTIVFDDTRRISFSTKMIITIPREVTAEAVFALAHEIGHLIDFLEHRLDHEKWLHDDSYRVTAEMSAWVNAHRLLTQLDIPLEGYRGHVRTKLSSYFVHDQVI</sequence>
<dbReference type="Proteomes" id="UP000188184">
    <property type="component" value="Chromosome"/>
</dbReference>
<dbReference type="AlphaFoldDB" id="A0A1Q2KZR0"/>
<organism evidence="1 2">
    <name type="scientific">Planococcus lenghuensis</name>
    <dbReference type="NCBI Taxonomy" id="2213202"/>
    <lineage>
        <taxon>Bacteria</taxon>
        <taxon>Bacillati</taxon>
        <taxon>Bacillota</taxon>
        <taxon>Bacilli</taxon>
        <taxon>Bacillales</taxon>
        <taxon>Caryophanaceae</taxon>
        <taxon>Planococcus</taxon>
    </lineage>
</organism>
<dbReference type="EMBL" id="CP019640">
    <property type="protein sequence ID" value="AQQ53679.1"/>
    <property type="molecule type" value="Genomic_DNA"/>
</dbReference>
<dbReference type="OrthoDB" id="2858721at2"/>
<protein>
    <recommendedName>
        <fullName evidence="3">IrrE N-terminal-like domain-containing protein</fullName>
    </recommendedName>
</protein>